<proteinExistence type="predicted"/>
<dbReference type="OrthoDB" id="1724952at2"/>
<dbReference type="SUPFAM" id="SSF143422">
    <property type="entry name" value="Transposase IS200-like"/>
    <property type="match status" value="1"/>
</dbReference>
<sequence>MARKARKQSKTGYYHLMVRGNNREKVFLRAIEKQYFLKLVQHQVDNGKILIVAYCLMDNHAHFLIHSDLLEMSEAFKWINIKFAGMYNNKYKRVGHVFQDRYRSEVINIEGHIIRVMRYIHNNPIKARIVAKPSDYQWSSYKSYVDKKDNLVSSNEKQMIMDLFSGSMEQFVEFHSEEETHEFLETEEDIELEREEKALIIIDKYCQQHEIIANELRNNKDVLEKVVNELIETNYLSHRRIAGLLGITRGMVHNVAKKKV</sequence>
<protein>
    <submittedName>
        <fullName evidence="3">Transposase</fullName>
    </submittedName>
</protein>
<reference evidence="4" key="1">
    <citation type="submission" date="2015-01" db="EMBL/GenBank/DDBJ databases">
        <authorList>
            <person name="Manzoor Shahid"/>
            <person name="Zubair Saima"/>
        </authorList>
    </citation>
    <scope>NUCLEOTIDE SEQUENCE [LARGE SCALE GENOMIC DNA]</scope>
    <source>
        <strain evidence="4">Sp3</strain>
    </source>
</reference>
<keyword evidence="4" id="KW-1185">Reference proteome</keyword>
<dbReference type="AlphaFoldDB" id="A0A0B7MK11"/>
<accession>A0A0B7MK11</accession>
<organism evidence="3 4">
    <name type="scientific">Syntrophaceticus schinkii</name>
    <dbReference type="NCBI Taxonomy" id="499207"/>
    <lineage>
        <taxon>Bacteria</taxon>
        <taxon>Bacillati</taxon>
        <taxon>Bacillota</taxon>
        <taxon>Clostridia</taxon>
        <taxon>Thermoanaerobacterales</taxon>
        <taxon>Thermoanaerobacterales Family III. Incertae Sedis</taxon>
        <taxon>Syntrophaceticus</taxon>
    </lineage>
</organism>
<dbReference type="InterPro" id="IPR036515">
    <property type="entry name" value="Transposase_17_sf"/>
</dbReference>
<keyword evidence="1" id="KW-0175">Coiled coil</keyword>
<name>A0A0B7MK11_9FIRM</name>
<dbReference type="PANTHER" id="PTHR34322:SF2">
    <property type="entry name" value="TRANSPOSASE IS200-LIKE DOMAIN-CONTAINING PROTEIN"/>
    <property type="match status" value="1"/>
</dbReference>
<evidence type="ECO:0000259" key="2">
    <source>
        <dbReference type="SMART" id="SM01321"/>
    </source>
</evidence>
<dbReference type="GO" id="GO:0006313">
    <property type="term" value="P:DNA transposition"/>
    <property type="evidence" value="ECO:0007669"/>
    <property type="project" value="InterPro"/>
</dbReference>
<feature type="domain" description="Transposase IS200-like" evidence="2">
    <location>
        <begin position="9"/>
        <end position="123"/>
    </location>
</feature>
<dbReference type="PANTHER" id="PTHR34322">
    <property type="entry name" value="TRANSPOSASE, Y1_TNP DOMAIN-CONTAINING"/>
    <property type="match status" value="1"/>
</dbReference>
<evidence type="ECO:0000256" key="1">
    <source>
        <dbReference type="SAM" id="Coils"/>
    </source>
</evidence>
<dbReference type="InterPro" id="IPR002686">
    <property type="entry name" value="Transposase_17"/>
</dbReference>
<dbReference type="Gene3D" id="3.30.70.1290">
    <property type="entry name" value="Transposase IS200-like"/>
    <property type="match status" value="1"/>
</dbReference>
<evidence type="ECO:0000313" key="3">
    <source>
        <dbReference type="EMBL" id="CEO88246.1"/>
    </source>
</evidence>
<dbReference type="Pfam" id="PF01797">
    <property type="entry name" value="Y1_Tnp"/>
    <property type="match status" value="1"/>
</dbReference>
<gene>
    <name evidence="3" type="ORF">SSCH_1630006</name>
</gene>
<dbReference type="EMBL" id="CDRZ01000072">
    <property type="protein sequence ID" value="CEO88246.1"/>
    <property type="molecule type" value="Genomic_DNA"/>
</dbReference>
<dbReference type="GO" id="GO:0003677">
    <property type="term" value="F:DNA binding"/>
    <property type="evidence" value="ECO:0007669"/>
    <property type="project" value="InterPro"/>
</dbReference>
<feature type="coiled-coil region" evidence="1">
    <location>
        <begin position="206"/>
        <end position="233"/>
    </location>
</feature>
<dbReference type="Proteomes" id="UP000046155">
    <property type="component" value="Unassembled WGS sequence"/>
</dbReference>
<dbReference type="RefSeq" id="WP_044664446.1">
    <property type="nucleotide sequence ID" value="NZ_CDRZ01000072.1"/>
</dbReference>
<evidence type="ECO:0000313" key="4">
    <source>
        <dbReference type="Proteomes" id="UP000046155"/>
    </source>
</evidence>
<dbReference type="GO" id="GO:0004803">
    <property type="term" value="F:transposase activity"/>
    <property type="evidence" value="ECO:0007669"/>
    <property type="project" value="InterPro"/>
</dbReference>
<dbReference type="SMART" id="SM01321">
    <property type="entry name" value="Y1_Tnp"/>
    <property type="match status" value="1"/>
</dbReference>